<dbReference type="GO" id="GO:0070007">
    <property type="term" value="F:glutamic-type endopeptidase activity"/>
    <property type="evidence" value="ECO:0007669"/>
    <property type="project" value="InterPro"/>
</dbReference>
<evidence type="ECO:0000256" key="2">
    <source>
        <dbReference type="SAM" id="SignalP"/>
    </source>
</evidence>
<organism evidence="3 4">
    <name type="scientific">Kitasatospora kifunensis</name>
    <name type="common">Streptomyces kifunensis</name>
    <dbReference type="NCBI Taxonomy" id="58351"/>
    <lineage>
        <taxon>Bacteria</taxon>
        <taxon>Bacillati</taxon>
        <taxon>Actinomycetota</taxon>
        <taxon>Actinomycetes</taxon>
        <taxon>Kitasatosporales</taxon>
        <taxon>Streptomycetaceae</taxon>
        <taxon>Kitasatospora</taxon>
    </lineage>
</organism>
<feature type="active site" description="Proton acceptor" evidence="1">
    <location>
        <position position="191"/>
    </location>
</feature>
<dbReference type="Proteomes" id="UP000540506">
    <property type="component" value="Unassembled WGS sequence"/>
</dbReference>
<reference evidence="3 4" key="1">
    <citation type="submission" date="2020-08" db="EMBL/GenBank/DDBJ databases">
        <title>Sequencing the genomes of 1000 actinobacteria strains.</title>
        <authorList>
            <person name="Klenk H.-P."/>
        </authorList>
    </citation>
    <scope>NUCLEOTIDE SEQUENCE [LARGE SCALE GENOMIC DNA]</scope>
    <source>
        <strain evidence="3 4">DSM 41654</strain>
    </source>
</reference>
<feature type="signal peptide" evidence="2">
    <location>
        <begin position="1"/>
        <end position="27"/>
    </location>
</feature>
<dbReference type="PANTHER" id="PTHR37536">
    <property type="entry name" value="PUTATIVE (AFU_ORTHOLOGUE AFUA_3G02970)-RELATED"/>
    <property type="match status" value="1"/>
</dbReference>
<dbReference type="PANTHER" id="PTHR37536:SF1">
    <property type="entry name" value="ASPERGILLOPEPSIN, PUTAITVE (AFU_ORTHOLOGUE AFUA_7G01200)"/>
    <property type="match status" value="1"/>
</dbReference>
<keyword evidence="2" id="KW-0732">Signal</keyword>
<dbReference type="SUPFAM" id="SSF49899">
    <property type="entry name" value="Concanavalin A-like lectins/glucanases"/>
    <property type="match status" value="1"/>
</dbReference>
<dbReference type="GO" id="GO:0006508">
    <property type="term" value="P:proteolysis"/>
    <property type="evidence" value="ECO:0007669"/>
    <property type="project" value="InterPro"/>
</dbReference>
<comment type="caution">
    <text evidence="3">The sequence shown here is derived from an EMBL/GenBank/DDBJ whole genome shotgun (WGS) entry which is preliminary data.</text>
</comment>
<gene>
    <name evidence="3" type="ORF">FHR34_000833</name>
</gene>
<feature type="chain" id="PRO_5031497541" description="Peptidase A4 family protein" evidence="2">
    <location>
        <begin position="28"/>
        <end position="257"/>
    </location>
</feature>
<evidence type="ECO:0000313" key="3">
    <source>
        <dbReference type="EMBL" id="MBB4921840.1"/>
    </source>
</evidence>
<accession>A0A7W7VTW3</accession>
<dbReference type="EMBL" id="JACHJV010000001">
    <property type="protein sequence ID" value="MBB4921840.1"/>
    <property type="molecule type" value="Genomic_DNA"/>
</dbReference>
<evidence type="ECO:0000256" key="1">
    <source>
        <dbReference type="PIRSR" id="PIRSR600250-50"/>
    </source>
</evidence>
<dbReference type="Pfam" id="PF01828">
    <property type="entry name" value="Peptidase_A4"/>
    <property type="match status" value="1"/>
</dbReference>
<evidence type="ECO:0000313" key="4">
    <source>
        <dbReference type="Proteomes" id="UP000540506"/>
    </source>
</evidence>
<sequence>MPAPRRRALACTAALAAVLGNAVPALATALPTPLNAPLVATSPVLTGAHGLRHGTSTNWSGYIATSTNDTKFDSVTAHWIQPTAVCTDQDTYSSFWVGLDGATSKTVEQTGSSVDCSGGQPVYYSWYEMYPAYPVNYDDPVAPGDRFTASVLKSGTDKFTLTLTDVTQGWSHTVNKTLRNAALSSAEVIAEAPSTLAGPLPLTNFGSVDFSSATVNGKPLGDFNPENVTMARSGHPLAATSSLSGGNAFSVTWKSST</sequence>
<dbReference type="AlphaFoldDB" id="A0A7W7VTW3"/>
<name>A0A7W7VTW3_KITKI</name>
<protein>
    <recommendedName>
        <fullName evidence="5">Peptidase A4 family protein</fullName>
    </recommendedName>
</protein>
<dbReference type="PROSITE" id="PS51318">
    <property type="entry name" value="TAT"/>
    <property type="match status" value="1"/>
</dbReference>
<keyword evidence="4" id="KW-1185">Reference proteome</keyword>
<dbReference type="InterPro" id="IPR006311">
    <property type="entry name" value="TAT_signal"/>
</dbReference>
<evidence type="ECO:0008006" key="5">
    <source>
        <dbReference type="Google" id="ProtNLM"/>
    </source>
</evidence>
<proteinExistence type="predicted"/>
<dbReference type="InterPro" id="IPR013320">
    <property type="entry name" value="ConA-like_dom_sf"/>
</dbReference>
<dbReference type="CDD" id="cd13426">
    <property type="entry name" value="Peptidase_G1"/>
    <property type="match status" value="1"/>
</dbReference>
<dbReference type="Gene3D" id="2.60.120.700">
    <property type="entry name" value="Peptidase G1"/>
    <property type="match status" value="1"/>
</dbReference>
<dbReference type="InterPro" id="IPR000250">
    <property type="entry name" value="Peptidase_G1"/>
</dbReference>
<dbReference type="RefSeq" id="WP_184934112.1">
    <property type="nucleotide sequence ID" value="NZ_JACHJV010000001.1"/>
</dbReference>
<dbReference type="InterPro" id="IPR038656">
    <property type="entry name" value="Peptidase_G1_sf"/>
</dbReference>